<gene>
    <name evidence="1" type="ORF">MICAK_1810006</name>
</gene>
<dbReference type="AlphaFoldDB" id="I4IN03"/>
<name>I4IN03_MICAE</name>
<dbReference type="EMBL" id="CAIQ01000092">
    <property type="protein sequence ID" value="CCI35677.1"/>
    <property type="molecule type" value="Genomic_DNA"/>
</dbReference>
<accession>I4IN03</accession>
<protein>
    <submittedName>
        <fullName evidence="1">Uncharacterized protein</fullName>
    </submittedName>
</protein>
<organism evidence="1 2">
    <name type="scientific">Microcystis aeruginosa PCC 9701</name>
    <dbReference type="NCBI Taxonomy" id="721123"/>
    <lineage>
        <taxon>Bacteria</taxon>
        <taxon>Bacillati</taxon>
        <taxon>Cyanobacteriota</taxon>
        <taxon>Cyanophyceae</taxon>
        <taxon>Oscillatoriophycideae</taxon>
        <taxon>Chroococcales</taxon>
        <taxon>Microcystaceae</taxon>
        <taxon>Microcystis</taxon>
    </lineage>
</organism>
<sequence length="48" mass="5525">MSDYYHYQNSCCGTAHAYLLPSLSQIFADLAPPEKRIFDHRSLGSRTY</sequence>
<evidence type="ECO:0000313" key="2">
    <source>
        <dbReference type="Proteomes" id="UP000004047"/>
    </source>
</evidence>
<dbReference type="HOGENOM" id="CLU_3154888_0_0_3"/>
<dbReference type="Proteomes" id="UP000004047">
    <property type="component" value="Unassembled WGS sequence"/>
</dbReference>
<comment type="caution">
    <text evidence="1">The sequence shown here is derived from an EMBL/GenBank/DDBJ whole genome shotgun (WGS) entry which is preliminary data.</text>
</comment>
<reference evidence="1 2" key="1">
    <citation type="submission" date="2012-04" db="EMBL/GenBank/DDBJ databases">
        <authorList>
            <person name="Genoscope - CEA"/>
        </authorList>
    </citation>
    <scope>NUCLEOTIDE SEQUENCE [LARGE SCALE GENOMIC DNA]</scope>
    <source>
        <strain evidence="1 2">9701</strain>
    </source>
</reference>
<evidence type="ECO:0000313" key="1">
    <source>
        <dbReference type="EMBL" id="CCI35677.1"/>
    </source>
</evidence>
<proteinExistence type="predicted"/>